<dbReference type="Gene3D" id="3.40.50.2000">
    <property type="entry name" value="Glycogen Phosphorylase B"/>
    <property type="match status" value="1"/>
</dbReference>
<dbReference type="InParanoid" id="A0A165FFK7"/>
<evidence type="ECO:0000256" key="1">
    <source>
        <dbReference type="ARBA" id="ARBA00022679"/>
    </source>
</evidence>
<dbReference type="OrthoDB" id="5835829at2759"/>
<dbReference type="EMBL" id="KV423974">
    <property type="protein sequence ID" value="KZT56675.1"/>
    <property type="molecule type" value="Genomic_DNA"/>
</dbReference>
<sequence>MSPSPEHLSYLFDFLLELEEPMPFLFAAASPSLQLPDGVPEKVAASGRGLIVPLVPQQTVFQHPATGWAISHCSAGGTAEALAQGMPLIARPIAADQAQNARWMSEVLDTAFEFLQVRTGFGKNKAFRGGSNGTEIIGTEEAIKAEMKDVLTRAGGEEGS</sequence>
<name>A0A165FFK7_9BASI</name>
<accession>A0A165FFK7</accession>
<keyword evidence="1 2" id="KW-0808">Transferase</keyword>
<dbReference type="PANTHER" id="PTHR48045:SF31">
    <property type="entry name" value="UDP-GLYCOSYLTRANSFERASE 76B1-LIKE"/>
    <property type="match status" value="1"/>
</dbReference>
<evidence type="ECO:0000313" key="2">
    <source>
        <dbReference type="EMBL" id="KZT56675.1"/>
    </source>
</evidence>
<organism evidence="2 3">
    <name type="scientific">Calocera cornea HHB12733</name>
    <dbReference type="NCBI Taxonomy" id="1353952"/>
    <lineage>
        <taxon>Eukaryota</taxon>
        <taxon>Fungi</taxon>
        <taxon>Dikarya</taxon>
        <taxon>Basidiomycota</taxon>
        <taxon>Agaricomycotina</taxon>
        <taxon>Dacrymycetes</taxon>
        <taxon>Dacrymycetales</taxon>
        <taxon>Dacrymycetaceae</taxon>
        <taxon>Calocera</taxon>
    </lineage>
</organism>
<dbReference type="Proteomes" id="UP000076842">
    <property type="component" value="Unassembled WGS sequence"/>
</dbReference>
<protein>
    <submittedName>
        <fullName evidence="2">Glycosyltransferase family 1 protein</fullName>
    </submittedName>
</protein>
<reference evidence="2 3" key="1">
    <citation type="journal article" date="2016" name="Mol. Biol. Evol.">
        <title>Comparative Genomics of Early-Diverging Mushroom-Forming Fungi Provides Insights into the Origins of Lignocellulose Decay Capabilities.</title>
        <authorList>
            <person name="Nagy L.G."/>
            <person name="Riley R."/>
            <person name="Tritt A."/>
            <person name="Adam C."/>
            <person name="Daum C."/>
            <person name="Floudas D."/>
            <person name="Sun H."/>
            <person name="Yadav J.S."/>
            <person name="Pangilinan J."/>
            <person name="Larsson K.H."/>
            <person name="Matsuura K."/>
            <person name="Barry K."/>
            <person name="Labutti K."/>
            <person name="Kuo R."/>
            <person name="Ohm R.A."/>
            <person name="Bhattacharya S.S."/>
            <person name="Shirouzu T."/>
            <person name="Yoshinaga Y."/>
            <person name="Martin F.M."/>
            <person name="Grigoriev I.V."/>
            <person name="Hibbett D.S."/>
        </authorList>
    </citation>
    <scope>NUCLEOTIDE SEQUENCE [LARGE SCALE GENOMIC DNA]</scope>
    <source>
        <strain evidence="2 3">HHB12733</strain>
    </source>
</reference>
<gene>
    <name evidence="2" type="ORF">CALCODRAFT_311361</name>
</gene>
<dbReference type="SUPFAM" id="SSF53756">
    <property type="entry name" value="UDP-Glycosyltransferase/glycogen phosphorylase"/>
    <property type="match status" value="1"/>
</dbReference>
<dbReference type="AlphaFoldDB" id="A0A165FFK7"/>
<proteinExistence type="predicted"/>
<dbReference type="STRING" id="1353952.A0A165FFK7"/>
<dbReference type="InterPro" id="IPR002213">
    <property type="entry name" value="UDP_glucos_trans"/>
</dbReference>
<dbReference type="PANTHER" id="PTHR48045">
    <property type="entry name" value="UDP-GLYCOSYLTRANSFERASE 72B1"/>
    <property type="match status" value="1"/>
</dbReference>
<dbReference type="Pfam" id="PF00201">
    <property type="entry name" value="UDPGT"/>
    <property type="match status" value="1"/>
</dbReference>
<dbReference type="GO" id="GO:0008194">
    <property type="term" value="F:UDP-glycosyltransferase activity"/>
    <property type="evidence" value="ECO:0007669"/>
    <property type="project" value="InterPro"/>
</dbReference>
<keyword evidence="3" id="KW-1185">Reference proteome</keyword>
<evidence type="ECO:0000313" key="3">
    <source>
        <dbReference type="Proteomes" id="UP000076842"/>
    </source>
</evidence>